<comment type="similarity">
    <text evidence="1 10">Belongs to the glycosyl hydrolase 4 family.</text>
</comment>
<dbReference type="EC" id="3.2.1.86" evidence="13"/>
<evidence type="ECO:0000313" key="13">
    <source>
        <dbReference type="EMBL" id="WHX48141.1"/>
    </source>
</evidence>
<dbReference type="InterPro" id="IPR022616">
    <property type="entry name" value="Glyco_hydro_4_C"/>
</dbReference>
<dbReference type="GO" id="GO:0005975">
    <property type="term" value="P:carbohydrate metabolic process"/>
    <property type="evidence" value="ECO:0007669"/>
    <property type="project" value="InterPro"/>
</dbReference>
<proteinExistence type="inferred from homology"/>
<dbReference type="GO" id="GO:0016616">
    <property type="term" value="F:oxidoreductase activity, acting on the CH-OH group of donors, NAD or NADP as acceptor"/>
    <property type="evidence" value="ECO:0007669"/>
    <property type="project" value="InterPro"/>
</dbReference>
<evidence type="ECO:0000256" key="2">
    <source>
        <dbReference type="ARBA" id="ARBA00022723"/>
    </source>
</evidence>
<dbReference type="PROSITE" id="PS01324">
    <property type="entry name" value="GLYCOSYL_HYDROL_F4"/>
    <property type="match status" value="1"/>
</dbReference>
<dbReference type="GO" id="GO:0046872">
    <property type="term" value="F:metal ion binding"/>
    <property type="evidence" value="ECO:0007669"/>
    <property type="project" value="UniProtKB-KW"/>
</dbReference>
<dbReference type="InterPro" id="IPR015955">
    <property type="entry name" value="Lactate_DH/Glyco_Ohase_4_C"/>
</dbReference>
<comment type="cofactor">
    <cofactor evidence="10">
        <name>NAD(+)</name>
        <dbReference type="ChEBI" id="CHEBI:57540"/>
    </cofactor>
    <text evidence="10">Binds 1 NAD(+) per subunit.</text>
</comment>
<feature type="site" description="Increases basicity of active site Tyr" evidence="9">
    <location>
        <position position="114"/>
    </location>
</feature>
<dbReference type="PANTHER" id="PTHR32092">
    <property type="entry name" value="6-PHOSPHO-BETA-GLUCOSIDASE-RELATED"/>
    <property type="match status" value="1"/>
</dbReference>
<dbReference type="Pfam" id="PF02056">
    <property type="entry name" value="Glyco_hydro_4"/>
    <property type="match status" value="1"/>
</dbReference>
<keyword evidence="14" id="KW-1185">Reference proteome</keyword>
<dbReference type="InterPro" id="IPR036291">
    <property type="entry name" value="NAD(P)-bd_dom_sf"/>
</dbReference>
<dbReference type="Gene3D" id="3.90.110.10">
    <property type="entry name" value="Lactate dehydrogenase/glycoside hydrolase, family 4, C-terminal"/>
    <property type="match status" value="1"/>
</dbReference>
<feature type="binding site" evidence="8">
    <location>
        <position position="203"/>
    </location>
    <ligand>
        <name>Mn(2+)</name>
        <dbReference type="ChEBI" id="CHEBI:29035"/>
    </ligand>
</feature>
<keyword evidence="4 10" id="KW-0520">NAD</keyword>
<dbReference type="InterPro" id="IPR001088">
    <property type="entry name" value="Glyco_hydro_4"/>
</dbReference>
<evidence type="ECO:0000256" key="4">
    <source>
        <dbReference type="ARBA" id="ARBA00023027"/>
    </source>
</evidence>
<feature type="binding site" evidence="7">
    <location>
        <position position="98"/>
    </location>
    <ligand>
        <name>substrate</name>
    </ligand>
</feature>
<keyword evidence="8" id="KW-0170">Cobalt</keyword>
<dbReference type="SUPFAM" id="SSF56327">
    <property type="entry name" value="LDH C-terminal domain-like"/>
    <property type="match status" value="1"/>
</dbReference>
<evidence type="ECO:0000259" key="11">
    <source>
        <dbReference type="Pfam" id="PF11975"/>
    </source>
</evidence>
<keyword evidence="8" id="KW-0408">Iron</keyword>
<dbReference type="Proteomes" id="UP000681290">
    <property type="component" value="Unassembled WGS sequence"/>
</dbReference>
<evidence type="ECO:0000256" key="5">
    <source>
        <dbReference type="ARBA" id="ARBA00023211"/>
    </source>
</evidence>
<dbReference type="RefSeq" id="WP_213594408.1">
    <property type="nucleotide sequence ID" value="NZ_BOSM01000011.1"/>
</dbReference>
<dbReference type="Pfam" id="PF11975">
    <property type="entry name" value="Glyco_hydro_4C"/>
    <property type="match status" value="1"/>
</dbReference>
<evidence type="ECO:0000256" key="7">
    <source>
        <dbReference type="PIRSR" id="PIRSR601088-2"/>
    </source>
</evidence>
<evidence type="ECO:0000256" key="6">
    <source>
        <dbReference type="ARBA" id="ARBA00023295"/>
    </source>
</evidence>
<evidence type="ECO:0000256" key="10">
    <source>
        <dbReference type="RuleBase" id="RU361152"/>
    </source>
</evidence>
<reference evidence="12 14" key="1">
    <citation type="submission" date="2021-03" db="EMBL/GenBank/DDBJ databases">
        <title>Antimicrobial resistance genes in bacteria isolated from Japanese honey, and their potential for conferring macrolide and lincosamide resistance in the American foulbrood pathogen Paenibacillus larvae.</title>
        <authorList>
            <person name="Okamoto M."/>
            <person name="Kumagai M."/>
            <person name="Kanamori H."/>
            <person name="Takamatsu D."/>
        </authorList>
    </citation>
    <scope>NUCLEOTIDE SEQUENCE [LARGE SCALE GENOMIC DNA]</scope>
    <source>
        <strain evidence="12 14">J15TS10</strain>
    </source>
</reference>
<evidence type="ECO:0000256" key="1">
    <source>
        <dbReference type="ARBA" id="ARBA00010141"/>
    </source>
</evidence>
<keyword evidence="3 10" id="KW-0378">Hydrolase</keyword>
<keyword evidence="6 10" id="KW-0326">Glycosidase</keyword>
<dbReference type="AlphaFoldDB" id="A0AA95I221"/>
<protein>
    <submittedName>
        <fullName evidence="13">6-phospho-beta-glucosidase</fullName>
        <ecNumber evidence="13">3.2.1.86</ecNumber>
    </submittedName>
</protein>
<dbReference type="KEGG" id="pwn:QNH46_18810"/>
<dbReference type="Gene3D" id="3.40.50.720">
    <property type="entry name" value="NAD(P)-binding Rossmann-like Domain"/>
    <property type="match status" value="1"/>
</dbReference>
<dbReference type="PANTHER" id="PTHR32092:SF5">
    <property type="entry name" value="6-PHOSPHO-BETA-GLUCOSIDASE"/>
    <property type="match status" value="1"/>
</dbReference>
<dbReference type="GO" id="GO:0008706">
    <property type="term" value="F:6-phospho-beta-glucosidase activity"/>
    <property type="evidence" value="ECO:0007669"/>
    <property type="project" value="UniProtKB-EC"/>
</dbReference>
<evidence type="ECO:0000313" key="12">
    <source>
        <dbReference type="EMBL" id="GIP60688.1"/>
    </source>
</evidence>
<name>A0AA95I221_9BACL</name>
<keyword evidence="2 8" id="KW-0479">Metal-binding</keyword>
<evidence type="ECO:0000256" key="9">
    <source>
        <dbReference type="PIRSR" id="PIRSR601088-4"/>
    </source>
</evidence>
<dbReference type="SUPFAM" id="SSF51735">
    <property type="entry name" value="NAD(P)-binding Rossmann-fold domains"/>
    <property type="match status" value="1"/>
</dbReference>
<feature type="domain" description="Glycosyl hydrolase family 4 C-terminal" evidence="11">
    <location>
        <begin position="198"/>
        <end position="410"/>
    </location>
</feature>
<sequence length="436" mass="48410">MKDKRGLKIAVIGGGSSYTPELVEGLINGYGEMPIAEIWLVDIEAGKRKLDIVGNLAKRMVHKAGLPIQVHLTLNRREAIKDADFVSTQMRVGMLEARKLDEHIPIQHGVIGQETTGPGGMFKALRTIPVILDICRDIEELAPHAWMLNFTNPAGMITEAVQKYSRVRTIGLCNSPINFKKSLATAYHVPEEKVLPEFVGINHLHWVTSALVNGREVLPELLAGEGGEYTASNVPTFGWDPEFLQSLAAVPTYYLKYFYMQHEMFAEMKESLRQNGTRADIVSRVEKELFELYEDETLEEKPKQLEQRGGAYYSEAAVRLMQSLYLGRNDIQTLNVANGGIYDFLPEDASIEVNCVVTSGGPVPLVPGHVPPHIKGLLHAVKTYESLTIEAAVTGNRALALQALVHHPLVPSVSTAKILLDEMLEAHRHYLPNFFA</sequence>
<keyword evidence="5 8" id="KW-0464">Manganese</keyword>
<feature type="binding site" evidence="7">
    <location>
        <position position="152"/>
    </location>
    <ligand>
        <name>substrate</name>
    </ligand>
</feature>
<feature type="binding site" evidence="8">
    <location>
        <position position="173"/>
    </location>
    <ligand>
        <name>Mn(2+)</name>
        <dbReference type="ChEBI" id="CHEBI:29035"/>
    </ligand>
</feature>
<dbReference type="EMBL" id="CP126084">
    <property type="protein sequence ID" value="WHX48141.1"/>
    <property type="molecule type" value="Genomic_DNA"/>
</dbReference>
<gene>
    <name evidence="12" type="ORF">J15TS10_45020</name>
    <name evidence="13" type="ORF">QNH46_18810</name>
</gene>
<dbReference type="InterPro" id="IPR019802">
    <property type="entry name" value="GlycHydrolase_4_CS"/>
</dbReference>
<organism evidence="13 15">
    <name type="scientific">Paenibacillus woosongensis</name>
    <dbReference type="NCBI Taxonomy" id="307580"/>
    <lineage>
        <taxon>Bacteria</taxon>
        <taxon>Bacillati</taxon>
        <taxon>Bacillota</taxon>
        <taxon>Bacilli</taxon>
        <taxon>Bacillales</taxon>
        <taxon>Paenibacillaceae</taxon>
        <taxon>Paenibacillus</taxon>
    </lineage>
</organism>
<dbReference type="CDD" id="cd05296">
    <property type="entry name" value="GH4_P_beta_glucosidase"/>
    <property type="match status" value="1"/>
</dbReference>
<evidence type="ECO:0000313" key="15">
    <source>
        <dbReference type="Proteomes" id="UP001177943"/>
    </source>
</evidence>
<dbReference type="EMBL" id="BOSM01000011">
    <property type="protein sequence ID" value="GIP60688.1"/>
    <property type="molecule type" value="Genomic_DNA"/>
</dbReference>
<evidence type="ECO:0000256" key="3">
    <source>
        <dbReference type="ARBA" id="ARBA00022801"/>
    </source>
</evidence>
<accession>A0AA95I221</accession>
<dbReference type="Proteomes" id="UP001177943">
    <property type="component" value="Chromosome"/>
</dbReference>
<reference evidence="13" key="2">
    <citation type="submission" date="2023-05" db="EMBL/GenBank/DDBJ databases">
        <title>Comparative genomics of Bacillaceae isolates and their secondary metabolite potential.</title>
        <authorList>
            <person name="Song L."/>
            <person name="Nielsen L.J."/>
            <person name="Mohite O."/>
            <person name="Xu X."/>
            <person name="Weber T."/>
            <person name="Kovacs A.T."/>
        </authorList>
    </citation>
    <scope>NUCLEOTIDE SEQUENCE</scope>
    <source>
        <strain evidence="13">B2_4</strain>
    </source>
</reference>
<evidence type="ECO:0000256" key="8">
    <source>
        <dbReference type="PIRSR" id="PIRSR601088-3"/>
    </source>
</evidence>
<dbReference type="PRINTS" id="PR00732">
    <property type="entry name" value="GLHYDRLASE4"/>
</dbReference>
<evidence type="ECO:0000313" key="14">
    <source>
        <dbReference type="Proteomes" id="UP000681290"/>
    </source>
</evidence>
<keyword evidence="8" id="KW-0533">Nickel</keyword>